<dbReference type="NCBIfam" id="TIGR04057">
    <property type="entry name" value="SusC_RagA_signa"/>
    <property type="match status" value="1"/>
</dbReference>
<dbReference type="AlphaFoldDB" id="A0A2M9CVM6"/>
<dbReference type="Gene3D" id="2.60.40.1120">
    <property type="entry name" value="Carboxypeptidase-like, regulatory domain"/>
    <property type="match status" value="1"/>
</dbReference>
<dbReference type="Gene3D" id="2.40.170.20">
    <property type="entry name" value="TonB-dependent receptor, beta-barrel domain"/>
    <property type="match status" value="1"/>
</dbReference>
<dbReference type="Pfam" id="PF00593">
    <property type="entry name" value="TonB_dep_Rec_b-barrel"/>
    <property type="match status" value="1"/>
</dbReference>
<keyword evidence="14" id="KW-1185">Reference proteome</keyword>
<dbReference type="InterPro" id="IPR036942">
    <property type="entry name" value="Beta-barrel_TonB_sf"/>
</dbReference>
<comment type="subcellular location">
    <subcellularLocation>
        <location evidence="1 10">Cell outer membrane</location>
        <topology evidence="1 10">Multi-pass membrane protein</topology>
    </subcellularLocation>
</comment>
<dbReference type="Pfam" id="PF13715">
    <property type="entry name" value="CarbopepD_reg_2"/>
    <property type="match status" value="1"/>
</dbReference>
<dbReference type="OrthoDB" id="899266at2"/>
<dbReference type="Pfam" id="PF07660">
    <property type="entry name" value="STN"/>
    <property type="match status" value="1"/>
</dbReference>
<keyword evidence="3 10" id="KW-1134">Transmembrane beta strand</keyword>
<evidence type="ECO:0000256" key="9">
    <source>
        <dbReference type="ARBA" id="ARBA00023237"/>
    </source>
</evidence>
<evidence type="ECO:0000256" key="11">
    <source>
        <dbReference type="RuleBase" id="RU003357"/>
    </source>
</evidence>
<evidence type="ECO:0000256" key="2">
    <source>
        <dbReference type="ARBA" id="ARBA00022448"/>
    </source>
</evidence>
<evidence type="ECO:0000256" key="1">
    <source>
        <dbReference type="ARBA" id="ARBA00004571"/>
    </source>
</evidence>
<evidence type="ECO:0000256" key="4">
    <source>
        <dbReference type="ARBA" id="ARBA00022496"/>
    </source>
</evidence>
<evidence type="ECO:0000313" key="14">
    <source>
        <dbReference type="Proteomes" id="UP000230000"/>
    </source>
</evidence>
<dbReference type="PROSITE" id="PS52016">
    <property type="entry name" value="TONB_DEPENDENT_REC_3"/>
    <property type="match status" value="1"/>
</dbReference>
<name>A0A2M9CVM6_9BACT</name>
<dbReference type="InterPro" id="IPR037066">
    <property type="entry name" value="Plug_dom_sf"/>
</dbReference>
<dbReference type="GO" id="GO:0006826">
    <property type="term" value="P:iron ion transport"/>
    <property type="evidence" value="ECO:0007669"/>
    <property type="project" value="UniProtKB-KW"/>
</dbReference>
<dbReference type="Gene3D" id="3.55.50.30">
    <property type="match status" value="1"/>
</dbReference>
<dbReference type="InterPro" id="IPR023996">
    <property type="entry name" value="TonB-dep_OMP_SusC/RagA"/>
</dbReference>
<keyword evidence="4" id="KW-0406">Ion transport</keyword>
<dbReference type="InterPro" id="IPR000531">
    <property type="entry name" value="Beta-barrel_TonB"/>
</dbReference>
<dbReference type="EMBL" id="PGFG01000001">
    <property type="protein sequence ID" value="PJJ75927.1"/>
    <property type="molecule type" value="Genomic_DNA"/>
</dbReference>
<keyword evidence="9 10" id="KW-0998">Cell outer membrane</keyword>
<evidence type="ECO:0000259" key="12">
    <source>
        <dbReference type="SMART" id="SM00965"/>
    </source>
</evidence>
<dbReference type="InterPro" id="IPR011662">
    <property type="entry name" value="Secretin/TonB_short_N"/>
</dbReference>
<protein>
    <submittedName>
        <fullName evidence="13">TonB-linked SusC/RagA family outer membrane protein</fullName>
    </submittedName>
</protein>
<dbReference type="SUPFAM" id="SSF56935">
    <property type="entry name" value="Porins"/>
    <property type="match status" value="1"/>
</dbReference>
<keyword evidence="5 10" id="KW-0812">Transmembrane</keyword>
<dbReference type="SMART" id="SM00965">
    <property type="entry name" value="STN"/>
    <property type="match status" value="1"/>
</dbReference>
<keyword evidence="2 10" id="KW-0813">Transport</keyword>
<dbReference type="Pfam" id="PF07715">
    <property type="entry name" value="Plug"/>
    <property type="match status" value="1"/>
</dbReference>
<evidence type="ECO:0000256" key="8">
    <source>
        <dbReference type="ARBA" id="ARBA00023136"/>
    </source>
</evidence>
<dbReference type="GO" id="GO:0009279">
    <property type="term" value="C:cell outer membrane"/>
    <property type="evidence" value="ECO:0007669"/>
    <property type="project" value="UniProtKB-SubCell"/>
</dbReference>
<dbReference type="SUPFAM" id="SSF49464">
    <property type="entry name" value="Carboxypeptidase regulatory domain-like"/>
    <property type="match status" value="1"/>
</dbReference>
<evidence type="ECO:0000313" key="13">
    <source>
        <dbReference type="EMBL" id="PJJ75927.1"/>
    </source>
</evidence>
<keyword evidence="8 10" id="KW-0472">Membrane</keyword>
<proteinExistence type="inferred from homology"/>
<dbReference type="InterPro" id="IPR039426">
    <property type="entry name" value="TonB-dep_rcpt-like"/>
</dbReference>
<evidence type="ECO:0000256" key="3">
    <source>
        <dbReference type="ARBA" id="ARBA00022452"/>
    </source>
</evidence>
<accession>A0A2M9CVM6</accession>
<dbReference type="FunFam" id="2.170.130.10:FF:000003">
    <property type="entry name" value="SusC/RagA family TonB-linked outer membrane protein"/>
    <property type="match status" value="1"/>
</dbReference>
<dbReference type="Gene3D" id="2.170.130.10">
    <property type="entry name" value="TonB-dependent receptor, plug domain"/>
    <property type="match status" value="1"/>
</dbReference>
<feature type="domain" description="Secretin/TonB short N-terminal" evidence="12">
    <location>
        <begin position="69"/>
        <end position="120"/>
    </location>
</feature>
<dbReference type="InterPro" id="IPR023997">
    <property type="entry name" value="TonB-dep_OMP_SusC/RagA_CS"/>
</dbReference>
<dbReference type="InterPro" id="IPR008969">
    <property type="entry name" value="CarboxyPept-like_regulatory"/>
</dbReference>
<comment type="caution">
    <text evidence="13">The sequence shown here is derived from an EMBL/GenBank/DDBJ whole genome shotgun (WGS) entry which is preliminary data.</text>
</comment>
<evidence type="ECO:0000256" key="7">
    <source>
        <dbReference type="ARBA" id="ARBA00023077"/>
    </source>
</evidence>
<evidence type="ECO:0000256" key="10">
    <source>
        <dbReference type="PROSITE-ProRule" id="PRU01360"/>
    </source>
</evidence>
<dbReference type="InterPro" id="IPR012910">
    <property type="entry name" value="Plug_dom"/>
</dbReference>
<keyword evidence="6" id="KW-0408">Iron</keyword>
<organism evidence="13 14">
    <name type="scientific">Thermoflavifilum aggregans</name>
    <dbReference type="NCBI Taxonomy" id="454188"/>
    <lineage>
        <taxon>Bacteria</taxon>
        <taxon>Pseudomonadati</taxon>
        <taxon>Bacteroidota</taxon>
        <taxon>Chitinophagia</taxon>
        <taxon>Chitinophagales</taxon>
        <taxon>Chitinophagaceae</taxon>
        <taxon>Thermoflavifilum</taxon>
    </lineage>
</organism>
<reference evidence="13 14" key="1">
    <citation type="submission" date="2017-11" db="EMBL/GenBank/DDBJ databases">
        <title>Genomic Encyclopedia of Archaeal and Bacterial Type Strains, Phase II (KMG-II): From Individual Species to Whole Genera.</title>
        <authorList>
            <person name="Goeker M."/>
        </authorList>
    </citation>
    <scope>NUCLEOTIDE SEQUENCE [LARGE SCALE GENOMIC DNA]</scope>
    <source>
        <strain evidence="13 14">DSM 27268</strain>
    </source>
</reference>
<dbReference type="NCBIfam" id="TIGR04056">
    <property type="entry name" value="OMP_RagA_SusC"/>
    <property type="match status" value="1"/>
</dbReference>
<keyword evidence="4" id="KW-0410">Iron transport</keyword>
<evidence type="ECO:0000256" key="6">
    <source>
        <dbReference type="ARBA" id="ARBA00023004"/>
    </source>
</evidence>
<comment type="similarity">
    <text evidence="10 11">Belongs to the TonB-dependent receptor family.</text>
</comment>
<sequence length="1126" mass="125510">MSQKYFYKISILNLFSNSKVATFMKFLTLMLMVASIQVTAAGYAQRITIIGEHLTLEKVFKEIRRQTGYNFIYTSKTIKQAYPVNIHLENATIQEVLDSCFANQPLSYTIENNIIIIKPAESNIKKQLSINKVISGRIVDSTTNTPLSGVTVRVKGTNNGTTTDANGDFKLEVPDNAILLISFIGYETKEIKISNQLSLFIRLVPTSIGLNQLVVVGYGTQRKEDLTGALDVIDGNELIKRQVASTSNILIGMAPGVSVTQQSGKPGGDGASIRIRGVGSIYSSTSPLILVDNVPMSLDAIDPNDIESITILKDAASTAIFGSRAANGVILITTKRGSGQGVKLSYNGFLSKQKPTNLPKKVDAVTHMEMMNVAHQNTTGNPNSYVFDPALIQDYKTHPADNFRYFNTDWEKAILTNTGLMQNHNINITLGSEKVKLFAAGTYLNQQGLTANTYFKKYDFRTNMDISLNSKLTLHGDLIYNHSTRHYPGQATPEFIIRQMLGMPAIGAGKFAEGKYGDAGQSNKRNPIGQAEHGGFNDAELPSVVLKAAFTYKPLKGLELYGFFANNNYSSHAKNFLQNYAVYKPDYVTNTLIFDSYYPGQNSISESYSEGRDNLYTLQGTYHYTIKQHDFKLLGGFQAEDVTYQSFSASRSNLPSDQPYLSVGTANFNNSSSVSENALASFYGRLNYAFADKYLLEVNGRYDGSSRFSQAAHKQWGFFPSASAGWIVSKENFFRKWLKYIEFIKIRGSYGILGNQSIGSDYPFVAQLSSSNSLGYYFNNSFNSGVAQLVSANPEITWEQSKQLDVGIDMQILKAISMTFDYYKRNISHMLLIRPIPSFVGLGAPYVNAGSMQNIGWEFSIQYRYNSENVSFDLSGNLSNVNNKVIDLGGQDISEGLLFSTPGKPLRSYYGYIAEGLFQTPDEVTNWAFQDAKTSPGDIKYKDVSGPNGKPDGKIDGYDRVILGDNYPHYEYGINVDASWKGFDINIFIQGVAKRLNYISGTGAWAFYSSDFIATAYEWQRDYWTPNNPHAKYPRLTENLDINWKNSSYWLYNGAYMRLKNISIGYSIPKKLLYPMGIDQIRLYVSGLNLFTISHYAPGFDPEINNVNGEFYPIMKTYTVGANIRF</sequence>
<gene>
    <name evidence="13" type="ORF">BXY57_1521</name>
</gene>
<keyword evidence="7 11" id="KW-0798">TonB box</keyword>
<dbReference type="Proteomes" id="UP000230000">
    <property type="component" value="Unassembled WGS sequence"/>
</dbReference>
<evidence type="ECO:0000256" key="5">
    <source>
        <dbReference type="ARBA" id="ARBA00022692"/>
    </source>
</evidence>